<keyword evidence="12" id="KW-0547">Nucleotide-binding</keyword>
<feature type="domain" description="DUS-like FMN-binding" evidence="13">
    <location>
        <begin position="6"/>
        <end position="306"/>
    </location>
</feature>
<sequence>MTQLVLAPMEGLVDWRVRQLLSATGGFDLCVTEFIRVSQNLFPAHVFHRYCPELLNGGKTLSGVPVLVQLMGHDPELMGENAAFATTLGAPGIDINFGCPSKTVNKHEAGASLLKCPDNLYRIVSAVRRAVPDHIPVSAKVRLGYADKELFLDNARAVEAAGAQHLTVHARTKLEGYKPPAHWEYLARIREAISIGMTGNGEIWDVADYEKCRDVSGCDSFMIGRGAVAAPDLANRIKAFENGTQRPKECWADVLAMLLSYCDLMDEDGSTENHQAGRIKQWMALIRKSHTQGAACFDEIKRIRAIDELRAKLQHDMTLPEHQQQDVAIAAE</sequence>
<dbReference type="Pfam" id="PF01207">
    <property type="entry name" value="Dus"/>
    <property type="match status" value="1"/>
</dbReference>
<feature type="binding site" evidence="9">
    <location>
        <begin position="200"/>
        <end position="202"/>
    </location>
    <ligand>
        <name>FMN</name>
        <dbReference type="ChEBI" id="CHEBI:58210"/>
    </ligand>
</feature>
<feature type="site" description="Interacts with tRNA" evidence="9">
    <location>
        <position position="177"/>
    </location>
</feature>
<dbReference type="InterPro" id="IPR035587">
    <property type="entry name" value="DUS-like_FMN-bd"/>
</dbReference>
<evidence type="ECO:0000313" key="14">
    <source>
        <dbReference type="EMBL" id="PKR59806.1"/>
    </source>
</evidence>
<evidence type="ECO:0000256" key="11">
    <source>
        <dbReference type="PIRSR" id="PIRSR006621-1"/>
    </source>
</evidence>
<comment type="caution">
    <text evidence="14">The sequence shown here is derived from an EMBL/GenBank/DDBJ whole genome shotgun (WGS) entry which is preliminary data.</text>
</comment>
<feature type="binding site" evidence="9 12">
    <location>
        <position position="69"/>
    </location>
    <ligand>
        <name>FMN</name>
        <dbReference type="ChEBI" id="CHEBI:58210"/>
    </ligand>
</feature>
<comment type="function">
    <text evidence="9">Catalyzes the synthesis of 5,6-dihydrouridine (D), a modified base found in the D-loop of most tRNAs, via the reduction of the C5-C6 double bond in target uridines. Specifically modifies U16 in tRNAs.</text>
</comment>
<dbReference type="GO" id="GO:0102262">
    <property type="term" value="F:tRNA-dihydrouridine16 synthase activity"/>
    <property type="evidence" value="ECO:0007669"/>
    <property type="project" value="RHEA"/>
</dbReference>
<feature type="active site" description="Proton donor" evidence="9 11">
    <location>
        <position position="99"/>
    </location>
</feature>
<evidence type="ECO:0000259" key="13">
    <source>
        <dbReference type="Pfam" id="PF01207"/>
    </source>
</evidence>
<dbReference type="EMBL" id="NXGX01000001">
    <property type="protein sequence ID" value="PKR59806.1"/>
    <property type="molecule type" value="Genomic_DNA"/>
</dbReference>
<protein>
    <recommendedName>
        <fullName evidence="9">tRNA-dihydrouridine(16) synthase</fullName>
        <ecNumber evidence="9">1.3.1.-</ecNumber>
    </recommendedName>
    <alternativeName>
        <fullName evidence="9">U16-specific dihydrouridine synthase</fullName>
        <shortName evidence="9">U16-specific Dus</shortName>
    </alternativeName>
    <alternativeName>
        <fullName evidence="9">tRNA-dihydrouridine synthase C</fullName>
    </alternativeName>
</protein>
<evidence type="ECO:0000256" key="9">
    <source>
        <dbReference type="HAMAP-Rule" id="MF_02043"/>
    </source>
</evidence>
<dbReference type="GO" id="GO:0000049">
    <property type="term" value="F:tRNA binding"/>
    <property type="evidence" value="ECO:0007669"/>
    <property type="project" value="UniProtKB-UniRule"/>
</dbReference>
<keyword evidence="7 9" id="KW-0694">RNA-binding</keyword>
<evidence type="ECO:0000256" key="2">
    <source>
        <dbReference type="ARBA" id="ARBA00022555"/>
    </source>
</evidence>
<dbReference type="InterPro" id="IPR042270">
    <property type="entry name" value="DusC_C"/>
</dbReference>
<feature type="site" description="Interacts with tRNA" evidence="9">
    <location>
        <position position="96"/>
    </location>
</feature>
<dbReference type="RefSeq" id="WP_101299951.1">
    <property type="nucleotide sequence ID" value="NZ_NXGX01000001.1"/>
</dbReference>
<keyword evidence="15" id="KW-1185">Reference proteome</keyword>
<dbReference type="Gene3D" id="3.20.20.70">
    <property type="entry name" value="Aldolase class I"/>
    <property type="match status" value="1"/>
</dbReference>
<name>A0A2N3LAP7_9PROT</name>
<dbReference type="EC" id="1.3.1.-" evidence="9"/>
<dbReference type="PROSITE" id="PS01136">
    <property type="entry name" value="UPF0034"/>
    <property type="match status" value="1"/>
</dbReference>
<accession>A0A2N3LAP7</accession>
<evidence type="ECO:0000256" key="6">
    <source>
        <dbReference type="ARBA" id="ARBA00022857"/>
    </source>
</evidence>
<evidence type="ECO:0000256" key="7">
    <source>
        <dbReference type="ARBA" id="ARBA00022884"/>
    </source>
</evidence>
<dbReference type="HAMAP" id="MF_02043">
    <property type="entry name" value="DusC_subfam"/>
    <property type="match status" value="1"/>
</dbReference>
<dbReference type="InterPro" id="IPR001269">
    <property type="entry name" value="DUS_fam"/>
</dbReference>
<dbReference type="InterPro" id="IPR032886">
    <property type="entry name" value="DusC"/>
</dbReference>
<comment type="caution">
    <text evidence="9">Lacks conserved residue(s) required for the propagation of feature annotation.</text>
</comment>
<dbReference type="InterPro" id="IPR018517">
    <property type="entry name" value="tRNA_hU_synthase_CS"/>
</dbReference>
<dbReference type="CDD" id="cd02801">
    <property type="entry name" value="DUS_like_FMN"/>
    <property type="match status" value="1"/>
</dbReference>
<feature type="binding site" evidence="12">
    <location>
        <position position="169"/>
    </location>
    <ligand>
        <name>FMN</name>
        <dbReference type="ChEBI" id="CHEBI:58210"/>
    </ligand>
</feature>
<keyword evidence="2 9" id="KW-0820">tRNA-binding</keyword>
<evidence type="ECO:0000256" key="8">
    <source>
        <dbReference type="ARBA" id="ARBA00023002"/>
    </source>
</evidence>
<dbReference type="PANTHER" id="PTHR11082:SF26">
    <property type="entry name" value="TRNA-DIHYDROURIDINE(16) SYNTHASE"/>
    <property type="match status" value="1"/>
</dbReference>
<evidence type="ECO:0000256" key="5">
    <source>
        <dbReference type="ARBA" id="ARBA00022694"/>
    </source>
</evidence>
<comment type="catalytic activity">
    <reaction evidence="9">
        <text>5,6-dihydrouridine(16) in tRNA + NAD(+) = uridine(16) in tRNA + NADH + H(+)</text>
        <dbReference type="Rhea" id="RHEA:53380"/>
        <dbReference type="Rhea" id="RHEA-COMP:13543"/>
        <dbReference type="Rhea" id="RHEA-COMP:13544"/>
        <dbReference type="ChEBI" id="CHEBI:15378"/>
        <dbReference type="ChEBI" id="CHEBI:57540"/>
        <dbReference type="ChEBI" id="CHEBI:57945"/>
        <dbReference type="ChEBI" id="CHEBI:65315"/>
        <dbReference type="ChEBI" id="CHEBI:74443"/>
    </reaction>
</comment>
<keyword evidence="6 9" id="KW-0521">NADP</keyword>
<reference evidence="14 15" key="1">
    <citation type="submission" date="2017-09" db="EMBL/GenBank/DDBJ databases">
        <title>Biodiversity and function of Thalassospira species in the particle-attached aromatic-hydrocarbon-degrading consortia from the surface seawater of the China South Sea.</title>
        <authorList>
            <person name="Dong C."/>
            <person name="Lai Q."/>
            <person name="Shao Z."/>
        </authorList>
    </citation>
    <scope>NUCLEOTIDE SEQUENCE [LARGE SCALE GENOMIC DNA]</scope>
    <source>
        <strain evidence="14 15">139Z-12</strain>
    </source>
</reference>
<dbReference type="Gene3D" id="1.20.225.30">
    <property type="entry name" value="Dihydrouridine synthase, C-terminal recognition domain"/>
    <property type="match status" value="1"/>
</dbReference>
<proteinExistence type="inferred from homology"/>
<feature type="site" description="Interacts with tRNA; defines subfamily-specific binding signature" evidence="9">
    <location>
        <position position="36"/>
    </location>
</feature>
<gene>
    <name evidence="9" type="primary">dusC</name>
    <name evidence="14" type="ORF">COO92_00030</name>
</gene>
<dbReference type="Proteomes" id="UP000233332">
    <property type="component" value="Unassembled WGS sequence"/>
</dbReference>
<feature type="binding site" evidence="9 12">
    <location>
        <position position="140"/>
    </location>
    <ligand>
        <name>FMN</name>
        <dbReference type="ChEBI" id="CHEBI:58210"/>
    </ligand>
</feature>
<evidence type="ECO:0000313" key="15">
    <source>
        <dbReference type="Proteomes" id="UP000233332"/>
    </source>
</evidence>
<comment type="similarity">
    <text evidence="9">Belongs to the Dus family. DusC subfamily.</text>
</comment>
<dbReference type="SUPFAM" id="SSF51395">
    <property type="entry name" value="FMN-linked oxidoreductases"/>
    <property type="match status" value="1"/>
</dbReference>
<evidence type="ECO:0000256" key="10">
    <source>
        <dbReference type="PIRNR" id="PIRNR006621"/>
    </source>
</evidence>
<organism evidence="14 15">
    <name type="scientific">Thalassospira lohafexi</name>
    <dbReference type="NCBI Taxonomy" id="744227"/>
    <lineage>
        <taxon>Bacteria</taxon>
        <taxon>Pseudomonadati</taxon>
        <taxon>Pseudomonadota</taxon>
        <taxon>Alphaproteobacteria</taxon>
        <taxon>Rhodospirillales</taxon>
        <taxon>Thalassospiraceae</taxon>
        <taxon>Thalassospira</taxon>
    </lineage>
</organism>
<dbReference type="GO" id="GO:0050660">
    <property type="term" value="F:flavin adenine dinucleotide binding"/>
    <property type="evidence" value="ECO:0007669"/>
    <property type="project" value="InterPro"/>
</dbReference>
<dbReference type="InterPro" id="IPR013785">
    <property type="entry name" value="Aldolase_TIM"/>
</dbReference>
<feature type="site" description="Interacts with tRNA; defines subfamily-specific binding signature" evidence="9">
    <location>
        <position position="280"/>
    </location>
</feature>
<comment type="catalytic activity">
    <reaction evidence="9">
        <text>5,6-dihydrouridine(16) in tRNA + NADP(+) = uridine(16) in tRNA + NADPH + H(+)</text>
        <dbReference type="Rhea" id="RHEA:53376"/>
        <dbReference type="Rhea" id="RHEA-COMP:13543"/>
        <dbReference type="Rhea" id="RHEA-COMP:13544"/>
        <dbReference type="ChEBI" id="CHEBI:15378"/>
        <dbReference type="ChEBI" id="CHEBI:57783"/>
        <dbReference type="ChEBI" id="CHEBI:58349"/>
        <dbReference type="ChEBI" id="CHEBI:65315"/>
        <dbReference type="ChEBI" id="CHEBI:74443"/>
    </reaction>
</comment>
<dbReference type="PANTHER" id="PTHR11082">
    <property type="entry name" value="TRNA-DIHYDROURIDINE SYNTHASE"/>
    <property type="match status" value="1"/>
</dbReference>
<evidence type="ECO:0000256" key="3">
    <source>
        <dbReference type="ARBA" id="ARBA00022630"/>
    </source>
</evidence>
<feature type="binding site" evidence="9 12">
    <location>
        <begin position="224"/>
        <end position="225"/>
    </location>
    <ligand>
        <name>FMN</name>
        <dbReference type="ChEBI" id="CHEBI:58210"/>
    </ligand>
</feature>
<comment type="cofactor">
    <cofactor evidence="1 9 10 12">
        <name>FMN</name>
        <dbReference type="ChEBI" id="CHEBI:58210"/>
    </cofactor>
</comment>
<keyword evidence="3 9" id="KW-0285">Flavoprotein</keyword>
<feature type="site" description="Interacts with tRNA; defines subfamily-specific binding signature" evidence="9">
    <location>
        <position position="278"/>
    </location>
</feature>
<evidence type="ECO:0000256" key="4">
    <source>
        <dbReference type="ARBA" id="ARBA00022643"/>
    </source>
</evidence>
<keyword evidence="4 9" id="KW-0288">FMN</keyword>
<keyword evidence="8 9" id="KW-0560">Oxidoreductase</keyword>
<evidence type="ECO:0000256" key="12">
    <source>
        <dbReference type="PIRSR" id="PIRSR006621-2"/>
    </source>
</evidence>
<keyword evidence="5 9" id="KW-0819">tRNA processing</keyword>
<evidence type="ECO:0000256" key="1">
    <source>
        <dbReference type="ARBA" id="ARBA00001917"/>
    </source>
</evidence>
<dbReference type="PIRSF" id="PIRSF006621">
    <property type="entry name" value="Dus"/>
    <property type="match status" value="1"/>
</dbReference>
<comment type="similarity">
    <text evidence="10">Belongs to the dus family.</text>
</comment>
<feature type="site" description="Interacts with tRNA; defines subfamily-specific binding signature" evidence="9">
    <location>
        <position position="301"/>
    </location>
</feature>
<dbReference type="GO" id="GO:0010181">
    <property type="term" value="F:FMN binding"/>
    <property type="evidence" value="ECO:0007669"/>
    <property type="project" value="UniProtKB-UniRule"/>
</dbReference>
<dbReference type="AlphaFoldDB" id="A0A2N3LAP7"/>